<dbReference type="OrthoDB" id="5598852at2759"/>
<dbReference type="Pfam" id="PF01636">
    <property type="entry name" value="APH"/>
    <property type="match status" value="1"/>
</dbReference>
<comment type="caution">
    <text evidence="2">The sequence shown here is derived from an EMBL/GenBank/DDBJ whole genome shotgun (WGS) entry which is preliminary data.</text>
</comment>
<dbReference type="PANTHER" id="PTHR21310:SF59">
    <property type="entry name" value="AMINOGLYCOSIDE PHOSPHOTRANSFERASE DOMAIN-CONTAINING PROTEIN"/>
    <property type="match status" value="1"/>
</dbReference>
<sequence>MGTKSWAQQAVEEFFQHRNSPSQADCDQRAQSITGASLVRPVDAPGAFSYTVICTSCRGGRNFIVSFREPEAHLDVAMVELAKNIHGNLVPETTDVGAVKDADPPLGIYVMQYLPGIPCLNGISGSVDMDVNEETRHCSFIKSLARYFARCWSKPQRVDYEIRATQKTAISRRLAALTSSSSALPSSAISELESRLPALFDEEYPQVLTHGDLSLTNVLVDKDTHEITGLVDWSLATVLPFGMELDFLLLTLGFMNLSGWHDYICRERIQAVFWDEFWTSTGIRDYTQQTGIRSRAESAAKIGTMLRYAFKRNADGSASETVQLSGSMVACLPIWLLR</sequence>
<reference evidence="2" key="1">
    <citation type="journal article" date="2020" name="Stud. Mycol.">
        <title>101 Dothideomycetes genomes: a test case for predicting lifestyles and emergence of pathogens.</title>
        <authorList>
            <person name="Haridas S."/>
            <person name="Albert R."/>
            <person name="Binder M."/>
            <person name="Bloem J."/>
            <person name="Labutti K."/>
            <person name="Salamov A."/>
            <person name="Andreopoulos B."/>
            <person name="Baker S."/>
            <person name="Barry K."/>
            <person name="Bills G."/>
            <person name="Bluhm B."/>
            <person name="Cannon C."/>
            <person name="Castanera R."/>
            <person name="Culley D."/>
            <person name="Daum C."/>
            <person name="Ezra D."/>
            <person name="Gonzalez J."/>
            <person name="Henrissat B."/>
            <person name="Kuo A."/>
            <person name="Liang C."/>
            <person name="Lipzen A."/>
            <person name="Lutzoni F."/>
            <person name="Magnuson J."/>
            <person name="Mondo S."/>
            <person name="Nolan M."/>
            <person name="Ohm R."/>
            <person name="Pangilinan J."/>
            <person name="Park H.-J."/>
            <person name="Ramirez L."/>
            <person name="Alfaro M."/>
            <person name="Sun H."/>
            <person name="Tritt A."/>
            <person name="Yoshinaga Y."/>
            <person name="Zwiers L.-H."/>
            <person name="Turgeon B."/>
            <person name="Goodwin S."/>
            <person name="Spatafora J."/>
            <person name="Crous P."/>
            <person name="Grigoriev I."/>
        </authorList>
    </citation>
    <scope>NUCLEOTIDE SEQUENCE</scope>
    <source>
        <strain evidence="2">CBS 133067</strain>
    </source>
</reference>
<dbReference type="InterPro" id="IPR002575">
    <property type="entry name" value="Aminoglycoside_PTrfase"/>
</dbReference>
<evidence type="ECO:0000313" key="2">
    <source>
        <dbReference type="EMBL" id="KAF2092864.1"/>
    </source>
</evidence>
<organism evidence="2 3">
    <name type="scientific">Rhizodiscina lignyota</name>
    <dbReference type="NCBI Taxonomy" id="1504668"/>
    <lineage>
        <taxon>Eukaryota</taxon>
        <taxon>Fungi</taxon>
        <taxon>Dikarya</taxon>
        <taxon>Ascomycota</taxon>
        <taxon>Pezizomycotina</taxon>
        <taxon>Dothideomycetes</taxon>
        <taxon>Pleosporomycetidae</taxon>
        <taxon>Aulographales</taxon>
        <taxon>Rhizodiscinaceae</taxon>
        <taxon>Rhizodiscina</taxon>
    </lineage>
</organism>
<feature type="domain" description="Aminoglycoside phosphotransferase" evidence="1">
    <location>
        <begin position="77"/>
        <end position="249"/>
    </location>
</feature>
<evidence type="ECO:0000259" key="1">
    <source>
        <dbReference type="Pfam" id="PF01636"/>
    </source>
</evidence>
<accession>A0A9P4I394</accession>
<protein>
    <recommendedName>
        <fullName evidence="1">Aminoglycoside phosphotransferase domain-containing protein</fullName>
    </recommendedName>
</protein>
<dbReference type="InterPro" id="IPR011009">
    <property type="entry name" value="Kinase-like_dom_sf"/>
</dbReference>
<dbReference type="Gene3D" id="3.90.1200.10">
    <property type="match status" value="1"/>
</dbReference>
<gene>
    <name evidence="2" type="ORF">NA57DRAFT_82011</name>
</gene>
<dbReference type="PANTHER" id="PTHR21310">
    <property type="entry name" value="AMINOGLYCOSIDE PHOSPHOTRANSFERASE-RELATED-RELATED"/>
    <property type="match status" value="1"/>
</dbReference>
<dbReference type="InterPro" id="IPR051678">
    <property type="entry name" value="AGP_Transferase"/>
</dbReference>
<keyword evidence="3" id="KW-1185">Reference proteome</keyword>
<name>A0A9P4I394_9PEZI</name>
<dbReference type="SUPFAM" id="SSF56112">
    <property type="entry name" value="Protein kinase-like (PK-like)"/>
    <property type="match status" value="1"/>
</dbReference>
<evidence type="ECO:0000313" key="3">
    <source>
        <dbReference type="Proteomes" id="UP000799772"/>
    </source>
</evidence>
<dbReference type="Proteomes" id="UP000799772">
    <property type="component" value="Unassembled WGS sequence"/>
</dbReference>
<dbReference type="EMBL" id="ML978142">
    <property type="protein sequence ID" value="KAF2092864.1"/>
    <property type="molecule type" value="Genomic_DNA"/>
</dbReference>
<dbReference type="AlphaFoldDB" id="A0A9P4I394"/>
<proteinExistence type="predicted"/>